<evidence type="ECO:0000256" key="1">
    <source>
        <dbReference type="ARBA" id="ARBA00004167"/>
    </source>
</evidence>
<organism evidence="8 9">
    <name type="scientific">Oxalicibacterium solurbis</name>
    <dbReference type="NCBI Taxonomy" id="69280"/>
    <lineage>
        <taxon>Bacteria</taxon>
        <taxon>Pseudomonadati</taxon>
        <taxon>Pseudomonadota</taxon>
        <taxon>Betaproteobacteria</taxon>
        <taxon>Burkholderiales</taxon>
        <taxon>Oxalobacteraceae</taxon>
        <taxon>Oxalicibacterium</taxon>
    </lineage>
</organism>
<proteinExistence type="predicted"/>
<dbReference type="GO" id="GO:0005886">
    <property type="term" value="C:plasma membrane"/>
    <property type="evidence" value="ECO:0007669"/>
    <property type="project" value="InterPro"/>
</dbReference>
<keyword evidence="4 6" id="KW-0472">Membrane</keyword>
<evidence type="ECO:0000256" key="4">
    <source>
        <dbReference type="ARBA" id="ARBA00023136"/>
    </source>
</evidence>
<feature type="transmembrane region" description="Helical" evidence="6">
    <location>
        <begin position="30"/>
        <end position="49"/>
    </location>
</feature>
<comment type="caution">
    <text evidence="8">The sequence shown here is derived from an EMBL/GenBank/DDBJ whole genome shotgun (WGS) entry which is preliminary data.</text>
</comment>
<comment type="subcellular location">
    <subcellularLocation>
        <location evidence="1">Membrane</location>
        <topology evidence="1">Single-pass membrane protein</topology>
    </subcellularLocation>
</comment>
<dbReference type="GO" id="GO:0097347">
    <property type="term" value="C:TAM protein secretion complex"/>
    <property type="evidence" value="ECO:0007669"/>
    <property type="project" value="TreeGrafter"/>
</dbReference>
<dbReference type="GO" id="GO:0009306">
    <property type="term" value="P:protein secretion"/>
    <property type="evidence" value="ECO:0007669"/>
    <property type="project" value="InterPro"/>
</dbReference>
<dbReference type="PANTHER" id="PTHR36985:SF1">
    <property type="entry name" value="TRANSLOCATION AND ASSEMBLY MODULE SUBUNIT TAMB"/>
    <property type="match status" value="1"/>
</dbReference>
<reference evidence="8" key="1">
    <citation type="journal article" date="2014" name="Int. J. Syst. Evol. Microbiol.">
        <title>Complete genome sequence of Corynebacterium casei LMG S-19264T (=DSM 44701T), isolated from a smear-ripened cheese.</title>
        <authorList>
            <consortium name="US DOE Joint Genome Institute (JGI-PGF)"/>
            <person name="Walter F."/>
            <person name="Albersmeier A."/>
            <person name="Kalinowski J."/>
            <person name="Ruckert C."/>
        </authorList>
    </citation>
    <scope>NUCLEOTIDE SEQUENCE</scope>
    <source>
        <strain evidence="8">CCM 7664</strain>
    </source>
</reference>
<protein>
    <submittedName>
        <fullName evidence="8">DUF490 domain-containing protein</fullName>
    </submittedName>
</protein>
<sequence length="1333" mass="141599">MVSDDDKQTSQPSAPNTPVHARSKRRWPRVLAVMLSLLLLILLAGIGWITHSERGTRASFEFAAGLSNGIVNAEDVSGTWSDTLHIGKLSLHLENQQIAADDVTLDVRLPKLLTGQLHIALLRIGRLGITGKMAQNDEPAKLPSSIALPLHLRIDSVQVHGGDVAWGPLNVITLGPFAFNLDYDGKRYLLNLDEFSARSAADKTAFSGNLEGRATLSTASPYPLEATLSTSGETTTDGNTIRAAGQLLLHGSLKELQAAAALKIADASLNGNAMLHPFDEQLLGKADVTARTIDLSVIAASLPKTALNVDLHAAENGSGTLSVANPAAGRYDEGRVPLHSLRVEFTQQDQTFDFRRIAAGFGSTRQPAGNASGSGKLRNGALTLTLQTDALDLQKIDGRMRTTKLAGKLDVRHADGKQEFTLALSEPLKKHRLTLDAHATVADNAINIDKMALRAGGSAADLSARIALDGNQAFDAKGTIRGFDLRDLGDFAQMPTLQLNAEFAANGTRQPAMQADASFRIADSKLAGNPLSGEGRMQLRGETLDVPALALRAGDNRFDAQGRLAQSDARITFHFDAPKLEQLGRAFGGMLKLEGEVRGSVQQPRLVAEWSGSRLRLPGQLQAAMLQGKGDLTLDRRDKAAPLAAVSIETKLQDLRIGEQLVRNLAIQTKFAAQPNAPLVIDVHADGIAGGALEADDASLAVNGTTARHTVNITLNEYDQHWKLSANGGLQDLARTPRWQGSIATLDADGRLNAKLTEAAPLSVSTDEVKLDRFNLAIGNNAVFSIEQFVRNARGLTTRGRFDHLQINDLLHYARPDAPVSADLAVGGAWDFKLGNRLDGSFSLQRESGDVSMLGNAPVKLGLTTLQANATASGGRLALQFLAEGTQTGRIAADFTSALGGGDKRLTLTSQAPLNGNVRIDAPALGWLGPMISPMLVTEGSLHGDVTLAGSVTNPRITGRMDADKLRLLFTDTGVDLKQGTLRSEFRGEQLVISELRFTNGGTLSINGPLSLVKQQLALDLAVTASQYKLIDRSDRKLVISGLGTAGWRDGRAKANGSFTADSGFFDIGSTDMPQLSDDVVIVGRNQTQGTKTIIALDLKLGLGRKGIHLQGRGLDAMLAGEINLLADGGEALRATGDLRIVSGTFKAYGRELAIEQGILRFNGPIGNPALNILAMRRGQEVEAGVSVGGTVLRPRITLVSDPTVPDAEKLSWLVLGHGLSDSGDGDIGALQAAASSLLAQGAASGVTSQIATVFGLDDFSVGTESNSTSNLEERIVTLGKRISSRLYVSYKQGLESASSVLLLRYTLTKRLTVEGEAGTRSALSLFYNFAFD</sequence>
<evidence type="ECO:0000256" key="5">
    <source>
        <dbReference type="SAM" id="MobiDB-lite"/>
    </source>
</evidence>
<gene>
    <name evidence="8" type="ORF">GCM10011430_14110</name>
</gene>
<feature type="domain" description="Translocation and assembly module TamB C-terminal" evidence="7">
    <location>
        <begin position="997"/>
        <end position="1332"/>
    </location>
</feature>
<dbReference type="RefSeq" id="WP_229724008.1">
    <property type="nucleotide sequence ID" value="NZ_BMDP01000002.1"/>
</dbReference>
<accession>A0A8J3B073</accession>
<keyword evidence="9" id="KW-1185">Reference proteome</keyword>
<dbReference type="Proteomes" id="UP000627205">
    <property type="component" value="Unassembled WGS sequence"/>
</dbReference>
<reference evidence="8" key="2">
    <citation type="submission" date="2020-09" db="EMBL/GenBank/DDBJ databases">
        <authorList>
            <person name="Sun Q."/>
            <person name="Sedlacek I."/>
        </authorList>
    </citation>
    <scope>NUCLEOTIDE SEQUENCE</scope>
    <source>
        <strain evidence="8">CCM 7664</strain>
    </source>
</reference>
<evidence type="ECO:0000256" key="3">
    <source>
        <dbReference type="ARBA" id="ARBA00022989"/>
    </source>
</evidence>
<evidence type="ECO:0000259" key="7">
    <source>
        <dbReference type="Pfam" id="PF04357"/>
    </source>
</evidence>
<dbReference type="EMBL" id="BMDP01000002">
    <property type="protein sequence ID" value="GGI54237.1"/>
    <property type="molecule type" value="Genomic_DNA"/>
</dbReference>
<feature type="region of interest" description="Disordered" evidence="5">
    <location>
        <begin position="1"/>
        <end position="21"/>
    </location>
</feature>
<evidence type="ECO:0000256" key="6">
    <source>
        <dbReference type="SAM" id="Phobius"/>
    </source>
</evidence>
<evidence type="ECO:0000256" key="2">
    <source>
        <dbReference type="ARBA" id="ARBA00022692"/>
    </source>
</evidence>
<evidence type="ECO:0000313" key="8">
    <source>
        <dbReference type="EMBL" id="GGI54237.1"/>
    </source>
</evidence>
<dbReference type="Pfam" id="PF04357">
    <property type="entry name" value="TamB"/>
    <property type="match status" value="1"/>
</dbReference>
<dbReference type="PANTHER" id="PTHR36985">
    <property type="entry name" value="TRANSLOCATION AND ASSEMBLY MODULE SUBUNIT TAMB"/>
    <property type="match status" value="1"/>
</dbReference>
<dbReference type="InterPro" id="IPR007452">
    <property type="entry name" value="TamB_C"/>
</dbReference>
<keyword evidence="2 6" id="KW-0812">Transmembrane</keyword>
<keyword evidence="3 6" id="KW-1133">Transmembrane helix</keyword>
<evidence type="ECO:0000313" key="9">
    <source>
        <dbReference type="Proteomes" id="UP000627205"/>
    </source>
</evidence>
<name>A0A8J3B073_9BURK</name>